<organism evidence="1 2">
    <name type="scientific">Armillaria tabescens</name>
    <name type="common">Ringless honey mushroom</name>
    <name type="synonym">Agaricus tabescens</name>
    <dbReference type="NCBI Taxonomy" id="1929756"/>
    <lineage>
        <taxon>Eukaryota</taxon>
        <taxon>Fungi</taxon>
        <taxon>Dikarya</taxon>
        <taxon>Basidiomycota</taxon>
        <taxon>Agaricomycotina</taxon>
        <taxon>Agaricomycetes</taxon>
        <taxon>Agaricomycetidae</taxon>
        <taxon>Agaricales</taxon>
        <taxon>Marasmiineae</taxon>
        <taxon>Physalacriaceae</taxon>
        <taxon>Desarmillaria</taxon>
    </lineage>
</organism>
<accession>A0AA39ITY0</accession>
<evidence type="ECO:0000313" key="2">
    <source>
        <dbReference type="Proteomes" id="UP001175211"/>
    </source>
</evidence>
<dbReference type="Proteomes" id="UP001175211">
    <property type="component" value="Unassembled WGS sequence"/>
</dbReference>
<name>A0AA39ITY0_ARMTA</name>
<proteinExistence type="predicted"/>
<evidence type="ECO:0000313" key="1">
    <source>
        <dbReference type="EMBL" id="KAK0430447.1"/>
    </source>
</evidence>
<dbReference type="GeneID" id="85354261"/>
<gene>
    <name evidence="1" type="ORF">EV420DRAFT_1491533</name>
</gene>
<sequence length="143" mass="17170">MEDGRGDLHEVEIPTIVTRKIKFLVLEQLERTTIVPISILLLHKLRGWKDNMESMEHHLWSKHDADVGDIGSLLRIVLEGMSMQERKKSMYWKRFALEWFNEEFWDGTKHRVWKHMRDQDTNTGLMQYMSSKYVVNRVKKRKA</sequence>
<dbReference type="EMBL" id="JAUEPS010000553">
    <property type="protein sequence ID" value="KAK0430447.1"/>
    <property type="molecule type" value="Genomic_DNA"/>
</dbReference>
<keyword evidence="2" id="KW-1185">Reference proteome</keyword>
<reference evidence="1" key="1">
    <citation type="submission" date="2023-06" db="EMBL/GenBank/DDBJ databases">
        <authorList>
            <consortium name="Lawrence Berkeley National Laboratory"/>
            <person name="Ahrendt S."/>
            <person name="Sahu N."/>
            <person name="Indic B."/>
            <person name="Wong-Bajracharya J."/>
            <person name="Merenyi Z."/>
            <person name="Ke H.-M."/>
            <person name="Monk M."/>
            <person name="Kocsube S."/>
            <person name="Drula E."/>
            <person name="Lipzen A."/>
            <person name="Balint B."/>
            <person name="Henrissat B."/>
            <person name="Andreopoulos B."/>
            <person name="Martin F.M."/>
            <person name="Harder C.B."/>
            <person name="Rigling D."/>
            <person name="Ford K.L."/>
            <person name="Foster G.D."/>
            <person name="Pangilinan J."/>
            <person name="Papanicolaou A."/>
            <person name="Barry K."/>
            <person name="LaButti K."/>
            <person name="Viragh M."/>
            <person name="Koriabine M."/>
            <person name="Yan M."/>
            <person name="Riley R."/>
            <person name="Champramary S."/>
            <person name="Plett K.L."/>
            <person name="Tsai I.J."/>
            <person name="Slot J."/>
            <person name="Sipos G."/>
            <person name="Plett J."/>
            <person name="Nagy L.G."/>
            <person name="Grigoriev I.V."/>
        </authorList>
    </citation>
    <scope>NUCLEOTIDE SEQUENCE</scope>
    <source>
        <strain evidence="1">CCBAS 213</strain>
    </source>
</reference>
<dbReference type="AlphaFoldDB" id="A0AA39ITY0"/>
<dbReference type="RefSeq" id="XP_060321273.1">
    <property type="nucleotide sequence ID" value="XM_060470713.1"/>
</dbReference>
<protein>
    <submittedName>
        <fullName evidence="1">Uncharacterized protein</fullName>
    </submittedName>
</protein>
<comment type="caution">
    <text evidence="1">The sequence shown here is derived from an EMBL/GenBank/DDBJ whole genome shotgun (WGS) entry which is preliminary data.</text>
</comment>